<comment type="caution">
    <text evidence="1">The sequence shown here is derived from an EMBL/GenBank/DDBJ whole genome shotgun (WGS) entry which is preliminary data.</text>
</comment>
<reference evidence="1" key="1">
    <citation type="journal article" date="2014" name="Front. Microbiol.">
        <title>High frequency of phylogenetically diverse reductive dehalogenase-homologous genes in deep subseafloor sedimentary metagenomes.</title>
        <authorList>
            <person name="Kawai M."/>
            <person name="Futagami T."/>
            <person name="Toyoda A."/>
            <person name="Takaki Y."/>
            <person name="Nishi S."/>
            <person name="Hori S."/>
            <person name="Arai W."/>
            <person name="Tsubouchi T."/>
            <person name="Morono Y."/>
            <person name="Uchiyama I."/>
            <person name="Ito T."/>
            <person name="Fujiyama A."/>
            <person name="Inagaki F."/>
            <person name="Takami H."/>
        </authorList>
    </citation>
    <scope>NUCLEOTIDE SEQUENCE</scope>
    <source>
        <strain evidence="1">Expedition CK06-06</strain>
    </source>
</reference>
<protein>
    <submittedName>
        <fullName evidence="1">Uncharacterized protein</fullName>
    </submittedName>
</protein>
<feature type="non-terminal residue" evidence="1">
    <location>
        <position position="106"/>
    </location>
</feature>
<evidence type="ECO:0000313" key="1">
    <source>
        <dbReference type="EMBL" id="GAG88965.1"/>
    </source>
</evidence>
<accession>X1B220</accession>
<gene>
    <name evidence="1" type="ORF">S01H4_22730</name>
</gene>
<dbReference type="AlphaFoldDB" id="X1B220"/>
<organism evidence="1">
    <name type="scientific">marine sediment metagenome</name>
    <dbReference type="NCBI Taxonomy" id="412755"/>
    <lineage>
        <taxon>unclassified sequences</taxon>
        <taxon>metagenomes</taxon>
        <taxon>ecological metagenomes</taxon>
    </lineage>
</organism>
<sequence>MFGTNLMRRLKASIAETGVVLSQVWIDDISKVIASMIKFLNINREEIKAWAEWIWQWVKFAAGRIVWFANLLFTEPKEALTLLFETTQDILKKLFVFIVPWAKKAG</sequence>
<name>X1B220_9ZZZZ</name>
<proteinExistence type="predicted"/>
<dbReference type="EMBL" id="BART01010459">
    <property type="protein sequence ID" value="GAG88965.1"/>
    <property type="molecule type" value="Genomic_DNA"/>
</dbReference>